<keyword evidence="3" id="KW-1185">Reference proteome</keyword>
<dbReference type="AlphaFoldDB" id="A0A8R1EQ40"/>
<dbReference type="Proteomes" id="UP000005237">
    <property type="component" value="Unassembled WGS sequence"/>
</dbReference>
<evidence type="ECO:0000313" key="3">
    <source>
        <dbReference type="Proteomes" id="UP000005237"/>
    </source>
</evidence>
<name>A0A8R1EQ40_CAEJA</name>
<reference evidence="2" key="2">
    <citation type="submission" date="2022-06" db="UniProtKB">
        <authorList>
            <consortium name="EnsemblMetazoa"/>
        </authorList>
    </citation>
    <scope>IDENTIFICATION</scope>
    <source>
        <strain evidence="2">DF5081</strain>
    </source>
</reference>
<evidence type="ECO:0000313" key="2">
    <source>
        <dbReference type="EnsemblMetazoa" id="CJA41172.1"/>
    </source>
</evidence>
<dbReference type="InterPro" id="IPR052961">
    <property type="entry name" value="Oxido-Kinase-like_Enzymes"/>
</dbReference>
<feature type="domain" description="CHK kinase-like" evidence="1">
    <location>
        <begin position="184"/>
        <end position="370"/>
    </location>
</feature>
<dbReference type="PANTHER" id="PTHR23020">
    <property type="entry name" value="UNCHARACTERIZED NUCLEAR HORMONE RECEPTOR-RELATED"/>
    <property type="match status" value="1"/>
</dbReference>
<accession>A0A8R1EQ40</accession>
<proteinExistence type="predicted"/>
<evidence type="ECO:0000259" key="1">
    <source>
        <dbReference type="SMART" id="SM00587"/>
    </source>
</evidence>
<dbReference type="Gene3D" id="3.90.1200.10">
    <property type="match status" value="1"/>
</dbReference>
<dbReference type="InterPro" id="IPR015897">
    <property type="entry name" value="CHK_kinase-like"/>
</dbReference>
<protein>
    <submittedName>
        <fullName evidence="2">CHK domain-containing protein</fullName>
    </submittedName>
</protein>
<dbReference type="SMART" id="SM00587">
    <property type="entry name" value="CHK"/>
    <property type="match status" value="1"/>
</dbReference>
<dbReference type="SUPFAM" id="SSF56112">
    <property type="entry name" value="Protein kinase-like (PK-like)"/>
    <property type="match status" value="1"/>
</dbReference>
<dbReference type="InterPro" id="IPR011009">
    <property type="entry name" value="Kinase-like_dom_sf"/>
</dbReference>
<dbReference type="Pfam" id="PF07914">
    <property type="entry name" value="DUF1679"/>
    <property type="match status" value="1"/>
</dbReference>
<dbReference type="EnsemblMetazoa" id="CJA41172.1">
    <property type="protein sequence ID" value="CJA41172.1"/>
    <property type="gene ID" value="WBGene00217020"/>
</dbReference>
<dbReference type="PANTHER" id="PTHR23020:SF22">
    <property type="entry name" value="CHK KINASE-LIKE DOMAIN-CONTAINING PROTEIN"/>
    <property type="match status" value="1"/>
</dbReference>
<sequence length="447" mass="51766">MESNVVALNRETRRWKKNVFHDILKILQLRILSLRSGNIREHEFFSKKFDRELLPIGRHGLTAGWLIESLGQLLNSDAIKNIKCSQLGSDGFVSQIMRVTIEFSNHQQKRFIVKMPETTNIKAALEKTTQKKMPEGADEQFIGGLTMFFNREVEFYKMDKIPGLRLPKCYHSQSWKLGKTTGAIVMQDLRGMVSVPYYESLNLQQVASVGSQMINLHLFSIGMPDEWKEKFPFPMELIDTVSNMTDIVKLYVSRNPVLAEGFSRVEKMYTDRELFVRVLRDSHKSLGIDDFLCHGDLWFYNLMWLPTVSGSETASNHLGAIIDWQNVHTGSITQDFCHMFTFCCDTEIRRQAENVFLPYYYNQLKTKANNAGKKLNLTLNQFLRAYRRNFIAHALHFPFIASIMLCVKPADDENVQKARNEHLIERVLGAWEDAVQAMHEEYPEYSL</sequence>
<dbReference type="InterPro" id="IPR012877">
    <property type="entry name" value="Dhs-27"/>
</dbReference>
<organism evidence="2 3">
    <name type="scientific">Caenorhabditis japonica</name>
    <dbReference type="NCBI Taxonomy" id="281687"/>
    <lineage>
        <taxon>Eukaryota</taxon>
        <taxon>Metazoa</taxon>
        <taxon>Ecdysozoa</taxon>
        <taxon>Nematoda</taxon>
        <taxon>Chromadorea</taxon>
        <taxon>Rhabditida</taxon>
        <taxon>Rhabditina</taxon>
        <taxon>Rhabditomorpha</taxon>
        <taxon>Rhabditoidea</taxon>
        <taxon>Rhabditidae</taxon>
        <taxon>Peloderinae</taxon>
        <taxon>Caenorhabditis</taxon>
    </lineage>
</organism>
<reference evidence="3" key="1">
    <citation type="submission" date="2010-08" db="EMBL/GenBank/DDBJ databases">
        <authorList>
            <consortium name="Caenorhabditis japonica Sequencing Consortium"/>
            <person name="Wilson R.K."/>
        </authorList>
    </citation>
    <scope>NUCLEOTIDE SEQUENCE [LARGE SCALE GENOMIC DNA]</scope>
    <source>
        <strain evidence="3">DF5081</strain>
    </source>
</reference>